<comment type="similarity">
    <text evidence="1">Belongs to the BioY family.</text>
</comment>
<gene>
    <name evidence="3" type="ORF">STHERMO_1364</name>
</gene>
<dbReference type="GO" id="GO:0015225">
    <property type="term" value="F:biotin transmembrane transporter activity"/>
    <property type="evidence" value="ECO:0007669"/>
    <property type="project" value="InterPro"/>
</dbReference>
<feature type="transmembrane region" description="Helical" evidence="2">
    <location>
        <begin position="30"/>
        <end position="48"/>
    </location>
</feature>
<dbReference type="InterPro" id="IPR003784">
    <property type="entry name" value="BioY"/>
</dbReference>
<protein>
    <recommendedName>
        <fullName evidence="5">Biotin transporter BioY</fullName>
    </recommendedName>
</protein>
<feature type="transmembrane region" description="Helical" evidence="2">
    <location>
        <begin position="7"/>
        <end position="24"/>
    </location>
</feature>
<evidence type="ECO:0000313" key="3">
    <source>
        <dbReference type="EMBL" id="CAD0138237.1"/>
    </source>
</evidence>
<sequence length="81" mass="8828">MNKIDSITFIALGATLIIALSPFQITLGPIPITLQILVIGLIATLYRPKEATLSVLLYILLGQLVCQFSLVEMVVFTPLLD</sequence>
<evidence type="ECO:0000313" key="4">
    <source>
        <dbReference type="Proteomes" id="UP000509833"/>
    </source>
</evidence>
<evidence type="ECO:0000256" key="1">
    <source>
        <dbReference type="ARBA" id="ARBA00010692"/>
    </source>
</evidence>
<dbReference type="GO" id="GO:0005886">
    <property type="term" value="C:plasma membrane"/>
    <property type="evidence" value="ECO:0007669"/>
    <property type="project" value="InterPro"/>
</dbReference>
<dbReference type="Pfam" id="PF02632">
    <property type="entry name" value="BioY"/>
    <property type="match status" value="1"/>
</dbReference>
<evidence type="ECO:0008006" key="5">
    <source>
        <dbReference type="Google" id="ProtNLM"/>
    </source>
</evidence>
<accession>A0A8D6U8T5</accession>
<keyword evidence="2" id="KW-0812">Transmembrane</keyword>
<keyword evidence="2" id="KW-1133">Transmembrane helix</keyword>
<dbReference type="Gene3D" id="1.10.1760.20">
    <property type="match status" value="1"/>
</dbReference>
<organism evidence="3 4">
    <name type="scientific">Streptococcus thermophilus</name>
    <dbReference type="NCBI Taxonomy" id="1308"/>
    <lineage>
        <taxon>Bacteria</taxon>
        <taxon>Bacillati</taxon>
        <taxon>Bacillota</taxon>
        <taxon>Bacilli</taxon>
        <taxon>Lactobacillales</taxon>
        <taxon>Streptococcaceae</taxon>
        <taxon>Streptococcus</taxon>
    </lineage>
</organism>
<name>A0A8D6U8T5_STRTR</name>
<proteinExistence type="inferred from homology"/>
<evidence type="ECO:0000256" key="2">
    <source>
        <dbReference type="SAM" id="Phobius"/>
    </source>
</evidence>
<dbReference type="AlphaFoldDB" id="A0A8D6U8T5"/>
<dbReference type="EMBL" id="LR822017">
    <property type="protein sequence ID" value="CAD0138237.1"/>
    <property type="molecule type" value="Genomic_DNA"/>
</dbReference>
<reference evidence="3 4" key="1">
    <citation type="submission" date="2020-06" db="EMBL/GenBank/DDBJ databases">
        <authorList>
            <person name="Chuat V."/>
        </authorList>
    </citation>
    <scope>NUCLEOTIDE SEQUENCE [LARGE SCALE GENOMIC DNA]</scope>
    <source>
        <strain evidence="3">STH_CIRM_336</strain>
    </source>
</reference>
<dbReference type="Proteomes" id="UP000509833">
    <property type="component" value="Chromosome"/>
</dbReference>
<feature type="transmembrane region" description="Helical" evidence="2">
    <location>
        <begin position="55"/>
        <end position="80"/>
    </location>
</feature>
<keyword evidence="2" id="KW-0472">Membrane</keyword>